<dbReference type="RefSeq" id="WP_188498819.1">
    <property type="nucleotide sequence ID" value="NZ_BMFV01000037.1"/>
</dbReference>
<reference evidence="1" key="2">
    <citation type="submission" date="2020-09" db="EMBL/GenBank/DDBJ databases">
        <authorList>
            <person name="Sun Q."/>
            <person name="Zhou Y."/>
        </authorList>
    </citation>
    <scope>NUCLEOTIDE SEQUENCE</scope>
    <source>
        <strain evidence="1">CGMCC 1.12777</strain>
    </source>
</reference>
<dbReference type="AlphaFoldDB" id="A0A8J3ENM4"/>
<organism evidence="1 2">
    <name type="scientific">Pullulanibacillus pueri</name>
    <dbReference type="NCBI Taxonomy" id="1437324"/>
    <lineage>
        <taxon>Bacteria</taxon>
        <taxon>Bacillati</taxon>
        <taxon>Bacillota</taxon>
        <taxon>Bacilli</taxon>
        <taxon>Bacillales</taxon>
        <taxon>Sporolactobacillaceae</taxon>
        <taxon>Pullulanibacillus</taxon>
    </lineage>
</organism>
<sequence length="49" mass="5621">MAIFAYGDQLNRHVAFDSFLTQLKESIEKEDELKMRAAGIDIHSLKNII</sequence>
<gene>
    <name evidence="1" type="ORF">GCM10007096_36510</name>
</gene>
<protein>
    <submittedName>
        <fullName evidence="1">Uncharacterized protein</fullName>
    </submittedName>
</protein>
<dbReference type="EMBL" id="BMFV01000037">
    <property type="protein sequence ID" value="GGH87153.1"/>
    <property type="molecule type" value="Genomic_DNA"/>
</dbReference>
<keyword evidence="2" id="KW-1185">Reference proteome</keyword>
<accession>A0A8J3ENM4</accession>
<comment type="caution">
    <text evidence="1">The sequence shown here is derived from an EMBL/GenBank/DDBJ whole genome shotgun (WGS) entry which is preliminary data.</text>
</comment>
<proteinExistence type="predicted"/>
<name>A0A8J3ENM4_9BACL</name>
<dbReference type="Proteomes" id="UP000656813">
    <property type="component" value="Unassembled WGS sequence"/>
</dbReference>
<evidence type="ECO:0000313" key="1">
    <source>
        <dbReference type="EMBL" id="GGH87153.1"/>
    </source>
</evidence>
<reference evidence="1" key="1">
    <citation type="journal article" date="2014" name="Int. J. Syst. Evol. Microbiol.">
        <title>Complete genome sequence of Corynebacterium casei LMG S-19264T (=DSM 44701T), isolated from a smear-ripened cheese.</title>
        <authorList>
            <consortium name="US DOE Joint Genome Institute (JGI-PGF)"/>
            <person name="Walter F."/>
            <person name="Albersmeier A."/>
            <person name="Kalinowski J."/>
            <person name="Ruckert C."/>
        </authorList>
    </citation>
    <scope>NUCLEOTIDE SEQUENCE</scope>
    <source>
        <strain evidence="1">CGMCC 1.12777</strain>
    </source>
</reference>
<evidence type="ECO:0000313" key="2">
    <source>
        <dbReference type="Proteomes" id="UP000656813"/>
    </source>
</evidence>